<dbReference type="Gene3D" id="2.70.98.10">
    <property type="match status" value="1"/>
</dbReference>
<dbReference type="GO" id="GO:0030246">
    <property type="term" value="F:carbohydrate binding"/>
    <property type="evidence" value="ECO:0007669"/>
    <property type="project" value="InterPro"/>
</dbReference>
<name>A0A9D2MXN6_9FIRM</name>
<protein>
    <submittedName>
        <fullName evidence="1">Aldose 1-epimerase family protein</fullName>
    </submittedName>
</protein>
<dbReference type="SUPFAM" id="SSF74650">
    <property type="entry name" value="Galactose mutarotase-like"/>
    <property type="match status" value="1"/>
</dbReference>
<sequence length="292" mass="32614">MLYTLTNGTYTAQVDSLGAQLVSLKGPDGFEALWTGKPEYWREHAPVLFPIVGALRENRAKIDGQWVEMNRHGFAKRSEFALQSQGEGTLSLRLTPTEATRACYPFDFALTVTYTLTDTGYTTAFTVENTGDKPLPFVVGGHPGFNIPVGEEASFEEYVIRFEQPETQKCPVIQADSCLIDPTQTAYTLENQREIPLRHELFYNDALVFEGLRSTWVQVVHPATGKGVEMDFSQFPMLGIWSAKNDGPYVCLEPWTGCATLTTEGDDFAQKKGMQLLPQGEKKDYAFTVKLL</sequence>
<evidence type="ECO:0000313" key="2">
    <source>
        <dbReference type="Proteomes" id="UP000826793"/>
    </source>
</evidence>
<gene>
    <name evidence="1" type="ORF">H9710_08830</name>
</gene>
<dbReference type="InterPro" id="IPR011013">
    <property type="entry name" value="Gal_mutarotase_sf_dom"/>
</dbReference>
<dbReference type="InterPro" id="IPR008183">
    <property type="entry name" value="Aldose_1/G6P_1-epimerase"/>
</dbReference>
<accession>A0A9D2MXN6</accession>
<dbReference type="GO" id="GO:0005975">
    <property type="term" value="P:carbohydrate metabolic process"/>
    <property type="evidence" value="ECO:0007669"/>
    <property type="project" value="InterPro"/>
</dbReference>
<organism evidence="1 2">
    <name type="scientific">Candidatus Acutalibacter pullicola</name>
    <dbReference type="NCBI Taxonomy" id="2838417"/>
    <lineage>
        <taxon>Bacteria</taxon>
        <taxon>Bacillati</taxon>
        <taxon>Bacillota</taxon>
        <taxon>Clostridia</taxon>
        <taxon>Eubacteriales</taxon>
        <taxon>Acutalibacteraceae</taxon>
        <taxon>Acutalibacter</taxon>
    </lineage>
</organism>
<dbReference type="InterPro" id="IPR014718">
    <property type="entry name" value="GH-type_carb-bd"/>
</dbReference>
<dbReference type="CDD" id="cd09024">
    <property type="entry name" value="Aldose_epim_lacX"/>
    <property type="match status" value="1"/>
</dbReference>
<dbReference type="Pfam" id="PF01263">
    <property type="entry name" value="Aldose_epim"/>
    <property type="match status" value="1"/>
</dbReference>
<dbReference type="InterPro" id="IPR037481">
    <property type="entry name" value="LacX"/>
</dbReference>
<dbReference type="PANTHER" id="PTHR11122:SF13">
    <property type="entry name" value="GLUCOSE-6-PHOSPHATE 1-EPIMERASE"/>
    <property type="match status" value="1"/>
</dbReference>
<reference evidence="1" key="2">
    <citation type="submission" date="2021-04" db="EMBL/GenBank/DDBJ databases">
        <authorList>
            <person name="Gilroy R."/>
        </authorList>
    </citation>
    <scope>NUCLEOTIDE SEQUENCE</scope>
    <source>
        <strain evidence="1">CHK185-1770</strain>
    </source>
</reference>
<dbReference type="AlphaFoldDB" id="A0A9D2MXN6"/>
<comment type="caution">
    <text evidence="1">The sequence shown here is derived from an EMBL/GenBank/DDBJ whole genome shotgun (WGS) entry which is preliminary data.</text>
</comment>
<evidence type="ECO:0000313" key="1">
    <source>
        <dbReference type="EMBL" id="HJB98668.1"/>
    </source>
</evidence>
<proteinExistence type="predicted"/>
<reference evidence="1" key="1">
    <citation type="journal article" date="2021" name="PeerJ">
        <title>Extensive microbial diversity within the chicken gut microbiome revealed by metagenomics and culture.</title>
        <authorList>
            <person name="Gilroy R."/>
            <person name="Ravi A."/>
            <person name="Getino M."/>
            <person name="Pursley I."/>
            <person name="Horton D.L."/>
            <person name="Alikhan N.F."/>
            <person name="Baker D."/>
            <person name="Gharbi K."/>
            <person name="Hall N."/>
            <person name="Watson M."/>
            <person name="Adriaenssens E.M."/>
            <person name="Foster-Nyarko E."/>
            <person name="Jarju S."/>
            <person name="Secka A."/>
            <person name="Antonio M."/>
            <person name="Oren A."/>
            <person name="Chaudhuri R.R."/>
            <person name="La Ragione R."/>
            <person name="Hildebrand F."/>
            <person name="Pallen M.J."/>
        </authorList>
    </citation>
    <scope>NUCLEOTIDE SEQUENCE</scope>
    <source>
        <strain evidence="1">CHK185-1770</strain>
    </source>
</reference>
<dbReference type="EMBL" id="DWXG01000074">
    <property type="protein sequence ID" value="HJB98668.1"/>
    <property type="molecule type" value="Genomic_DNA"/>
</dbReference>
<dbReference type="PANTHER" id="PTHR11122">
    <property type="entry name" value="APOSPORY-ASSOCIATED PROTEIN C-RELATED"/>
    <property type="match status" value="1"/>
</dbReference>
<dbReference type="GO" id="GO:0016853">
    <property type="term" value="F:isomerase activity"/>
    <property type="evidence" value="ECO:0007669"/>
    <property type="project" value="InterPro"/>
</dbReference>
<dbReference type="Proteomes" id="UP000826793">
    <property type="component" value="Unassembled WGS sequence"/>
</dbReference>